<accession>A0A1G8IA23</accession>
<keyword evidence="4" id="KW-1185">Reference proteome</keyword>
<dbReference type="AlphaFoldDB" id="A0A1G8IA23"/>
<dbReference type="PANTHER" id="PTHR39335">
    <property type="entry name" value="BLL4220 PROTEIN"/>
    <property type="match status" value="1"/>
</dbReference>
<feature type="region of interest" description="Disordered" evidence="1">
    <location>
        <begin position="29"/>
        <end position="54"/>
    </location>
</feature>
<name>A0A1G8IA23_9NOCA</name>
<dbReference type="EMBL" id="FNDN01000005">
    <property type="protein sequence ID" value="SDI15712.1"/>
    <property type="molecule type" value="Genomic_DNA"/>
</dbReference>
<proteinExistence type="predicted"/>
<keyword evidence="2" id="KW-0732">Signal</keyword>
<dbReference type="PROSITE" id="PS51257">
    <property type="entry name" value="PROKAR_LIPOPROTEIN"/>
    <property type="match status" value="1"/>
</dbReference>
<feature type="compositionally biased region" description="Pro residues" evidence="1">
    <location>
        <begin position="39"/>
        <end position="52"/>
    </location>
</feature>
<gene>
    <name evidence="3" type="ORF">SAMN05444695_105209</name>
</gene>
<dbReference type="Proteomes" id="UP000183263">
    <property type="component" value="Unassembled WGS sequence"/>
</dbReference>
<dbReference type="GO" id="GO:0043448">
    <property type="term" value="P:alkane catabolic process"/>
    <property type="evidence" value="ECO:0007669"/>
    <property type="project" value="TreeGrafter"/>
</dbReference>
<protein>
    <submittedName>
        <fullName evidence="3">Predicted lipoprotein with conserved Yx(FWY)xxD motif</fullName>
    </submittedName>
</protein>
<dbReference type="InterPro" id="IPR005297">
    <property type="entry name" value="Lipoprotein_repeat"/>
</dbReference>
<evidence type="ECO:0000256" key="2">
    <source>
        <dbReference type="SAM" id="SignalP"/>
    </source>
</evidence>
<feature type="signal peptide" evidence="2">
    <location>
        <begin position="1"/>
        <end position="28"/>
    </location>
</feature>
<sequence>MAMYRTWTAAVAASILLLVAGCSPGSEDAGYDAFDDDTPPPTTTSEPTPPGEPVLTLGPTTLGEVVVDAGGLTVYVYDADEVGSATSTCTGPCLESWEPVTSSTTEPLVEGLEDTVVVETIPSGDAHQIVVNGRPVYRSTGDREPGDAFGQAVGDTWWALDRSGLAVTGEPDE</sequence>
<reference evidence="3 4" key="1">
    <citation type="submission" date="2016-10" db="EMBL/GenBank/DDBJ databases">
        <authorList>
            <person name="de Groot N.N."/>
        </authorList>
    </citation>
    <scope>NUCLEOTIDE SEQUENCE [LARGE SCALE GENOMIC DNA]</scope>
    <source>
        <strain evidence="3 4">DSM 44892</strain>
    </source>
</reference>
<evidence type="ECO:0000313" key="3">
    <source>
        <dbReference type="EMBL" id="SDI15712.1"/>
    </source>
</evidence>
<dbReference type="PANTHER" id="PTHR39335:SF1">
    <property type="entry name" value="BLL4220 PROTEIN"/>
    <property type="match status" value="1"/>
</dbReference>
<evidence type="ECO:0000256" key="1">
    <source>
        <dbReference type="SAM" id="MobiDB-lite"/>
    </source>
</evidence>
<feature type="chain" id="PRO_5038836602" evidence="2">
    <location>
        <begin position="29"/>
        <end position="173"/>
    </location>
</feature>
<dbReference type="Pfam" id="PF03640">
    <property type="entry name" value="Lipoprotein_15"/>
    <property type="match status" value="2"/>
</dbReference>
<feature type="compositionally biased region" description="Acidic residues" evidence="1">
    <location>
        <begin position="29"/>
        <end position="38"/>
    </location>
</feature>
<keyword evidence="3" id="KW-0449">Lipoprotein</keyword>
<evidence type="ECO:0000313" key="4">
    <source>
        <dbReference type="Proteomes" id="UP000183263"/>
    </source>
</evidence>
<organism evidence="3 4">
    <name type="scientific">Rhodococcus triatomae</name>
    <dbReference type="NCBI Taxonomy" id="300028"/>
    <lineage>
        <taxon>Bacteria</taxon>
        <taxon>Bacillati</taxon>
        <taxon>Actinomycetota</taxon>
        <taxon>Actinomycetes</taxon>
        <taxon>Mycobacteriales</taxon>
        <taxon>Nocardiaceae</taxon>
        <taxon>Rhodococcus</taxon>
    </lineage>
</organism>